<dbReference type="InterPro" id="IPR044923">
    <property type="entry name" value="PolC_middle_finger_sf"/>
</dbReference>
<organism evidence="2">
    <name type="scientific">bioreactor metagenome</name>
    <dbReference type="NCBI Taxonomy" id="1076179"/>
    <lineage>
        <taxon>unclassified sequences</taxon>
        <taxon>metagenomes</taxon>
        <taxon>ecological metagenomes</taxon>
    </lineage>
</organism>
<protein>
    <submittedName>
        <fullName evidence="2">DNA polymerase III PolC-type</fullName>
        <ecNumber evidence="2">2.7.7.7</ecNumber>
    </submittedName>
</protein>
<dbReference type="GO" id="GO:0006260">
    <property type="term" value="P:DNA replication"/>
    <property type="evidence" value="ECO:0007669"/>
    <property type="project" value="InterPro"/>
</dbReference>
<evidence type="ECO:0000313" key="2">
    <source>
        <dbReference type="EMBL" id="MPM57618.1"/>
    </source>
</evidence>
<dbReference type="EMBL" id="VSSQ01016361">
    <property type="protein sequence ID" value="MPM57618.1"/>
    <property type="molecule type" value="Genomic_DNA"/>
</dbReference>
<dbReference type="InterPro" id="IPR029460">
    <property type="entry name" value="DNAPol_HHH"/>
</dbReference>
<comment type="caution">
    <text evidence="2">The sequence shown here is derived from an EMBL/GenBank/DDBJ whole genome shotgun (WGS) entry which is preliminary data.</text>
</comment>
<keyword evidence="2" id="KW-0808">Transferase</keyword>
<sequence length="195" mass="21697">MLEAATPEWFIDSCKKIKYMFPRAHAAAYVMMAFRIAYFKVHYPAAFYATYFSVRSDTFDAITCQGGLKKVTAQLKELLRKKPHELNVKQKELITILEVVMEMNLRGIVLLPVDVYKSDAARFKIEGNALRPAINALSGVGTVAAENIVAARSDGPFLSNEDFQRRAKVSSAVIATLRDAGAIEALPETDQLSMF</sequence>
<dbReference type="InterPro" id="IPR004805">
    <property type="entry name" value="DnaE2/DnaE/PolC"/>
</dbReference>
<dbReference type="PANTHER" id="PTHR32294">
    <property type="entry name" value="DNA POLYMERASE III SUBUNIT ALPHA"/>
    <property type="match status" value="1"/>
</dbReference>
<proteinExistence type="predicted"/>
<dbReference type="Pfam" id="PF14579">
    <property type="entry name" value="HHH_6"/>
    <property type="match status" value="1"/>
</dbReference>
<dbReference type="PANTHER" id="PTHR32294:SF5">
    <property type="entry name" value="DNA POLYMERASE III POLC-TYPE"/>
    <property type="match status" value="1"/>
</dbReference>
<feature type="domain" description="DNA polymerase helix-hairpin-helix motif" evidence="1">
    <location>
        <begin position="107"/>
        <end position="187"/>
    </location>
</feature>
<keyword evidence="2" id="KW-0548">Nucleotidyltransferase</keyword>
<dbReference type="EC" id="2.7.7.7" evidence="2"/>
<dbReference type="GO" id="GO:0003887">
    <property type="term" value="F:DNA-directed DNA polymerase activity"/>
    <property type="evidence" value="ECO:0007669"/>
    <property type="project" value="UniProtKB-EC"/>
</dbReference>
<dbReference type="GO" id="GO:0008408">
    <property type="term" value="F:3'-5' exonuclease activity"/>
    <property type="evidence" value="ECO:0007669"/>
    <property type="project" value="InterPro"/>
</dbReference>
<dbReference type="AlphaFoldDB" id="A0A645AXY0"/>
<reference evidence="2" key="1">
    <citation type="submission" date="2019-08" db="EMBL/GenBank/DDBJ databases">
        <authorList>
            <person name="Kucharzyk K."/>
            <person name="Murdoch R.W."/>
            <person name="Higgins S."/>
            <person name="Loffler F."/>
        </authorList>
    </citation>
    <scope>NUCLEOTIDE SEQUENCE</scope>
</reference>
<evidence type="ECO:0000259" key="1">
    <source>
        <dbReference type="Pfam" id="PF14579"/>
    </source>
</evidence>
<dbReference type="Gene3D" id="1.10.150.870">
    <property type="match status" value="1"/>
</dbReference>
<dbReference type="Gene3D" id="1.10.150.700">
    <property type="entry name" value="PolC, middle finger domain"/>
    <property type="match status" value="1"/>
</dbReference>
<name>A0A645AXY0_9ZZZZ</name>
<gene>
    <name evidence="2" type="primary">polC_43</name>
    <name evidence="2" type="ORF">SDC9_104440</name>
</gene>
<accession>A0A645AXY0</accession>